<dbReference type="CDD" id="cd00009">
    <property type="entry name" value="AAA"/>
    <property type="match status" value="1"/>
</dbReference>
<accession>A0A1I4IJK3</accession>
<dbReference type="Gene3D" id="3.40.50.300">
    <property type="entry name" value="P-loop containing nucleotide triphosphate hydrolases"/>
    <property type="match status" value="1"/>
</dbReference>
<feature type="domain" description="PAS" evidence="9">
    <location>
        <begin position="23"/>
        <end position="103"/>
    </location>
</feature>
<dbReference type="InterPro" id="IPR025662">
    <property type="entry name" value="Sigma_54_int_dom_ATP-bd_1"/>
</dbReference>
<evidence type="ECO:0000256" key="7">
    <source>
        <dbReference type="ARBA" id="ARBA00029500"/>
    </source>
</evidence>
<dbReference type="AlphaFoldDB" id="A0A1I4IJK3"/>
<dbReference type="Pfam" id="PF00989">
    <property type="entry name" value="PAS"/>
    <property type="match status" value="1"/>
</dbReference>
<keyword evidence="12" id="KW-1185">Reference proteome</keyword>
<evidence type="ECO:0000256" key="1">
    <source>
        <dbReference type="ARBA" id="ARBA00022741"/>
    </source>
</evidence>
<dbReference type="EMBL" id="FOTS01000008">
    <property type="protein sequence ID" value="SFL54267.1"/>
    <property type="molecule type" value="Genomic_DNA"/>
</dbReference>
<dbReference type="Pfam" id="PF25601">
    <property type="entry name" value="AAA_lid_14"/>
    <property type="match status" value="1"/>
</dbReference>
<dbReference type="InterPro" id="IPR000014">
    <property type="entry name" value="PAS"/>
</dbReference>
<dbReference type="PANTHER" id="PTHR32071">
    <property type="entry name" value="TRANSCRIPTIONAL REGULATORY PROTEIN"/>
    <property type="match status" value="1"/>
</dbReference>
<proteinExistence type="predicted"/>
<evidence type="ECO:0000259" key="8">
    <source>
        <dbReference type="PROSITE" id="PS50045"/>
    </source>
</evidence>
<dbReference type="PANTHER" id="PTHR32071:SF57">
    <property type="entry name" value="C4-DICARBOXYLATE TRANSPORT TRANSCRIPTIONAL REGULATORY PROTEIN DCTD"/>
    <property type="match status" value="1"/>
</dbReference>
<dbReference type="CDD" id="cd00130">
    <property type="entry name" value="PAS"/>
    <property type="match status" value="1"/>
</dbReference>
<keyword evidence="2" id="KW-0058">Aromatic hydrocarbons catabolism</keyword>
<keyword evidence="5" id="KW-0238">DNA-binding</keyword>
<protein>
    <recommendedName>
        <fullName evidence="7">HTH-type transcriptional regulatory protein TyrR</fullName>
    </recommendedName>
</protein>
<dbReference type="InterPro" id="IPR027417">
    <property type="entry name" value="P-loop_NTPase"/>
</dbReference>
<evidence type="ECO:0000256" key="4">
    <source>
        <dbReference type="ARBA" id="ARBA00023015"/>
    </source>
</evidence>
<dbReference type="Gene3D" id="1.10.8.60">
    <property type="match status" value="1"/>
</dbReference>
<evidence type="ECO:0000313" key="12">
    <source>
        <dbReference type="Proteomes" id="UP000199520"/>
    </source>
</evidence>
<dbReference type="Proteomes" id="UP000199520">
    <property type="component" value="Unassembled WGS sequence"/>
</dbReference>
<dbReference type="SMART" id="SM00091">
    <property type="entry name" value="PAS"/>
    <property type="match status" value="1"/>
</dbReference>
<dbReference type="InterPro" id="IPR025943">
    <property type="entry name" value="Sigma_54_int_dom_ATP-bd_2"/>
</dbReference>
<dbReference type="InterPro" id="IPR002078">
    <property type="entry name" value="Sigma_54_int"/>
</dbReference>
<dbReference type="GO" id="GO:0005524">
    <property type="term" value="F:ATP binding"/>
    <property type="evidence" value="ECO:0007669"/>
    <property type="project" value="UniProtKB-KW"/>
</dbReference>
<dbReference type="InterPro" id="IPR025944">
    <property type="entry name" value="Sigma_54_int_dom_CS"/>
</dbReference>
<reference evidence="12" key="1">
    <citation type="submission" date="2016-10" db="EMBL/GenBank/DDBJ databases">
        <authorList>
            <person name="Varghese N."/>
            <person name="Submissions S."/>
        </authorList>
    </citation>
    <scope>NUCLEOTIDE SEQUENCE [LARGE SCALE GENOMIC DNA]</scope>
    <source>
        <strain evidence="12">DSM 13327</strain>
    </source>
</reference>
<dbReference type="STRING" id="1123291.SAMN04490355_100888"/>
<dbReference type="InterPro" id="IPR058031">
    <property type="entry name" value="AAA_lid_NorR"/>
</dbReference>
<dbReference type="GO" id="GO:0006355">
    <property type="term" value="P:regulation of DNA-templated transcription"/>
    <property type="evidence" value="ECO:0007669"/>
    <property type="project" value="InterPro"/>
</dbReference>
<dbReference type="SMART" id="SM00382">
    <property type="entry name" value="AAA"/>
    <property type="match status" value="1"/>
</dbReference>
<dbReference type="InterPro" id="IPR009057">
    <property type="entry name" value="Homeodomain-like_sf"/>
</dbReference>
<dbReference type="PROSITE" id="PS00688">
    <property type="entry name" value="SIGMA54_INTERACT_3"/>
    <property type="match status" value="1"/>
</dbReference>
<gene>
    <name evidence="11" type="ORF">SAMN04490355_100888</name>
</gene>
<dbReference type="PROSITE" id="PS50112">
    <property type="entry name" value="PAS"/>
    <property type="match status" value="1"/>
</dbReference>
<dbReference type="Gene3D" id="1.10.10.60">
    <property type="entry name" value="Homeodomain-like"/>
    <property type="match status" value="1"/>
</dbReference>
<dbReference type="SUPFAM" id="SSF52540">
    <property type="entry name" value="P-loop containing nucleoside triphosphate hydrolases"/>
    <property type="match status" value="1"/>
</dbReference>
<evidence type="ECO:0000256" key="6">
    <source>
        <dbReference type="ARBA" id="ARBA00023163"/>
    </source>
</evidence>
<dbReference type="Gene3D" id="3.30.450.20">
    <property type="entry name" value="PAS domain"/>
    <property type="match status" value="1"/>
</dbReference>
<evidence type="ECO:0000259" key="9">
    <source>
        <dbReference type="PROSITE" id="PS50112"/>
    </source>
</evidence>
<dbReference type="GO" id="GO:0003677">
    <property type="term" value="F:DNA binding"/>
    <property type="evidence" value="ECO:0007669"/>
    <property type="project" value="UniProtKB-KW"/>
</dbReference>
<dbReference type="PROSITE" id="PS50045">
    <property type="entry name" value="SIGMA54_INTERACT_4"/>
    <property type="match status" value="1"/>
</dbReference>
<evidence type="ECO:0000256" key="5">
    <source>
        <dbReference type="ARBA" id="ARBA00023125"/>
    </source>
</evidence>
<dbReference type="SUPFAM" id="SSF55785">
    <property type="entry name" value="PYP-like sensor domain (PAS domain)"/>
    <property type="match status" value="1"/>
</dbReference>
<dbReference type="NCBIfam" id="TIGR00229">
    <property type="entry name" value="sensory_box"/>
    <property type="match status" value="1"/>
</dbReference>
<feature type="domain" description="PAC" evidence="10">
    <location>
        <begin position="90"/>
        <end position="142"/>
    </location>
</feature>
<evidence type="ECO:0000259" key="10">
    <source>
        <dbReference type="PROSITE" id="PS50113"/>
    </source>
</evidence>
<dbReference type="PROSITE" id="PS50113">
    <property type="entry name" value="PAC"/>
    <property type="match status" value="1"/>
</dbReference>
<dbReference type="RefSeq" id="WP_090933922.1">
    <property type="nucleotide sequence ID" value="NZ_FOTS01000008.1"/>
</dbReference>
<keyword evidence="3" id="KW-0067">ATP-binding</keyword>
<dbReference type="InterPro" id="IPR013767">
    <property type="entry name" value="PAS_fold"/>
</dbReference>
<dbReference type="OrthoDB" id="9803970at2"/>
<dbReference type="PROSITE" id="PS00675">
    <property type="entry name" value="SIGMA54_INTERACT_1"/>
    <property type="match status" value="1"/>
</dbReference>
<sequence length="473" mass="53822">MTSNICQIGSEKMAADLSSVQELSKELEAIISSSYDGMFITDGKGIVLRVNEAYERITGIQAREILGRNMRHLISEGYYDESVTLLVIEKRTTITINQIVKGGHKILVTGNPIFDEQGELFRVVTNVRDITELSDLQNELIQTQEQTLKYKAELFHLRALQIQDKDLIYRSSKMMQIIELAIKVSGVDSTVLIHGESGTGKEVIAKCIHKYGKGADRPFIQINCAAIPEQLLESELFGYEEGAFTGAKKEGKVGLFELAQNGTLFLDEIGDLPLLLQIKLLRAIQEKSFMRVGGTKIISINARIIAATHRNLIQMIKDMTFREDLYYRLAVVPIYLPPLRERKEDIPLLIMHFMKKFNQRFQYNKKIASPVICKLADYWWPGNVRELENVIERMIVMAPHEEITMDLLPESILHRTFLPKQGTKLKDAVAQTEVYVLNQAYKEYGCWQKVSDVLGMNRATIFRKVAKYGIGKK</sequence>
<dbReference type="FunFam" id="3.40.50.300:FF:000006">
    <property type="entry name" value="DNA-binding transcriptional regulator NtrC"/>
    <property type="match status" value="1"/>
</dbReference>
<keyword evidence="4" id="KW-0805">Transcription regulation</keyword>
<dbReference type="InterPro" id="IPR035965">
    <property type="entry name" value="PAS-like_dom_sf"/>
</dbReference>
<dbReference type="InterPro" id="IPR030828">
    <property type="entry name" value="HTH_TyrR"/>
</dbReference>
<organism evidence="11 12">
    <name type="scientific">Pelosinus propionicus DSM 13327</name>
    <dbReference type="NCBI Taxonomy" id="1123291"/>
    <lineage>
        <taxon>Bacteria</taxon>
        <taxon>Bacillati</taxon>
        <taxon>Bacillota</taxon>
        <taxon>Negativicutes</taxon>
        <taxon>Selenomonadales</taxon>
        <taxon>Sporomusaceae</taxon>
        <taxon>Pelosinus</taxon>
    </lineage>
</organism>
<keyword evidence="6" id="KW-0804">Transcription</keyword>
<evidence type="ECO:0000256" key="2">
    <source>
        <dbReference type="ARBA" id="ARBA00022797"/>
    </source>
</evidence>
<dbReference type="SUPFAM" id="SSF46689">
    <property type="entry name" value="Homeodomain-like"/>
    <property type="match status" value="1"/>
</dbReference>
<evidence type="ECO:0000313" key="11">
    <source>
        <dbReference type="EMBL" id="SFL54267.1"/>
    </source>
</evidence>
<keyword evidence="1" id="KW-0547">Nucleotide-binding</keyword>
<feature type="domain" description="Sigma-54 factor interaction" evidence="8">
    <location>
        <begin position="167"/>
        <end position="396"/>
    </location>
</feature>
<evidence type="ECO:0000256" key="3">
    <source>
        <dbReference type="ARBA" id="ARBA00022840"/>
    </source>
</evidence>
<dbReference type="PROSITE" id="PS00676">
    <property type="entry name" value="SIGMA54_INTERACT_2"/>
    <property type="match status" value="1"/>
</dbReference>
<name>A0A1I4IJK3_9FIRM</name>
<dbReference type="InterPro" id="IPR000700">
    <property type="entry name" value="PAS-assoc_C"/>
</dbReference>
<dbReference type="Pfam" id="PF18024">
    <property type="entry name" value="HTH_50"/>
    <property type="match status" value="1"/>
</dbReference>
<dbReference type="Pfam" id="PF00158">
    <property type="entry name" value="Sigma54_activat"/>
    <property type="match status" value="1"/>
</dbReference>
<dbReference type="InterPro" id="IPR003593">
    <property type="entry name" value="AAA+_ATPase"/>
</dbReference>